<feature type="domain" description="Myb-like" evidence="7">
    <location>
        <begin position="6"/>
        <end position="58"/>
    </location>
</feature>
<dbReference type="OrthoDB" id="2143914at2759"/>
<keyword evidence="5" id="KW-0804">Transcription</keyword>
<dbReference type="FunFam" id="1.10.10.60:FF:000011">
    <property type="entry name" value="Myb transcription factor"/>
    <property type="match status" value="1"/>
</dbReference>
<evidence type="ECO:0000256" key="3">
    <source>
        <dbReference type="ARBA" id="ARBA00023015"/>
    </source>
</evidence>
<evidence type="ECO:0000313" key="10">
    <source>
        <dbReference type="Proteomes" id="UP000796880"/>
    </source>
</evidence>
<proteinExistence type="predicted"/>
<dbReference type="Proteomes" id="UP000796880">
    <property type="component" value="Unassembled WGS sequence"/>
</dbReference>
<keyword evidence="3" id="KW-0805">Transcription regulation</keyword>
<dbReference type="GO" id="GO:0043565">
    <property type="term" value="F:sequence-specific DNA binding"/>
    <property type="evidence" value="ECO:0007669"/>
    <property type="project" value="InterPro"/>
</dbReference>
<sequence length="230" mass="27026">MQFQGDEELRKGTWLEEEDERLITFVKLMGERRWDALARASGLKRSGKSCRLRWLNYLRPNLKHGHISVEEEHVILQLQERWGNKWSKIARRLPGRTDNEIKNYWRTHLRKKTQFQEGYSQYHLENTKQDSFQNGDTDARNNYNYENQGSVCDDLGGLTDQDTNSTDAIELSAEFALTSSPYETRLSDWINTKISYQDECNSSFESGFSFPNWTPDDSLSWDCSGFLWDI</sequence>
<keyword evidence="6" id="KW-0539">Nucleus</keyword>
<comment type="caution">
    <text evidence="9">The sequence shown here is derived from an EMBL/GenBank/DDBJ whole genome shotgun (WGS) entry which is preliminary data.</text>
</comment>
<keyword evidence="2" id="KW-0677">Repeat</keyword>
<dbReference type="Gene3D" id="1.10.10.60">
    <property type="entry name" value="Homeodomain-like"/>
    <property type="match status" value="2"/>
</dbReference>
<keyword evidence="10" id="KW-1185">Reference proteome</keyword>
<reference evidence="9" key="1">
    <citation type="submission" date="2020-03" db="EMBL/GenBank/DDBJ databases">
        <title>A high-quality chromosome-level genome assembly of a woody plant with both climbing and erect habits, Rhamnella rubrinervis.</title>
        <authorList>
            <person name="Lu Z."/>
            <person name="Yang Y."/>
            <person name="Zhu X."/>
            <person name="Sun Y."/>
        </authorList>
    </citation>
    <scope>NUCLEOTIDE SEQUENCE</scope>
    <source>
        <strain evidence="9">BYM</strain>
        <tissue evidence="9">Leaf</tissue>
    </source>
</reference>
<evidence type="ECO:0000259" key="7">
    <source>
        <dbReference type="PROSITE" id="PS50090"/>
    </source>
</evidence>
<dbReference type="InterPro" id="IPR001005">
    <property type="entry name" value="SANT/Myb"/>
</dbReference>
<evidence type="ECO:0000256" key="4">
    <source>
        <dbReference type="ARBA" id="ARBA00023125"/>
    </source>
</evidence>
<organism evidence="9 10">
    <name type="scientific">Rhamnella rubrinervis</name>
    <dbReference type="NCBI Taxonomy" id="2594499"/>
    <lineage>
        <taxon>Eukaryota</taxon>
        <taxon>Viridiplantae</taxon>
        <taxon>Streptophyta</taxon>
        <taxon>Embryophyta</taxon>
        <taxon>Tracheophyta</taxon>
        <taxon>Spermatophyta</taxon>
        <taxon>Magnoliopsida</taxon>
        <taxon>eudicotyledons</taxon>
        <taxon>Gunneridae</taxon>
        <taxon>Pentapetalae</taxon>
        <taxon>rosids</taxon>
        <taxon>fabids</taxon>
        <taxon>Rosales</taxon>
        <taxon>Rhamnaceae</taxon>
        <taxon>rhamnoid group</taxon>
        <taxon>Rhamneae</taxon>
        <taxon>Rhamnella</taxon>
    </lineage>
</organism>
<dbReference type="PANTHER" id="PTHR45675">
    <property type="entry name" value="MYB TRANSCRIPTION FACTOR-RELATED-RELATED"/>
    <property type="match status" value="1"/>
</dbReference>
<evidence type="ECO:0000256" key="6">
    <source>
        <dbReference type="ARBA" id="ARBA00023242"/>
    </source>
</evidence>
<dbReference type="CDD" id="cd00167">
    <property type="entry name" value="SANT"/>
    <property type="match status" value="2"/>
</dbReference>
<dbReference type="PROSITE" id="PS50090">
    <property type="entry name" value="MYB_LIKE"/>
    <property type="match status" value="2"/>
</dbReference>
<dbReference type="GO" id="GO:0005634">
    <property type="term" value="C:nucleus"/>
    <property type="evidence" value="ECO:0007669"/>
    <property type="project" value="UniProtKB-SubCell"/>
</dbReference>
<dbReference type="InterPro" id="IPR044676">
    <property type="entry name" value="EOBI/EOBII-like_plant"/>
</dbReference>
<evidence type="ECO:0000313" key="9">
    <source>
        <dbReference type="EMBL" id="KAF3441802.1"/>
    </source>
</evidence>
<dbReference type="PROSITE" id="PS51294">
    <property type="entry name" value="HTH_MYB"/>
    <property type="match status" value="2"/>
</dbReference>
<dbReference type="SUPFAM" id="SSF46689">
    <property type="entry name" value="Homeodomain-like"/>
    <property type="match status" value="1"/>
</dbReference>
<name>A0A8K0ED40_9ROSA</name>
<dbReference type="Pfam" id="PF00249">
    <property type="entry name" value="Myb_DNA-binding"/>
    <property type="match status" value="2"/>
</dbReference>
<dbReference type="GO" id="GO:0003700">
    <property type="term" value="F:DNA-binding transcription factor activity"/>
    <property type="evidence" value="ECO:0007669"/>
    <property type="project" value="InterPro"/>
</dbReference>
<evidence type="ECO:0000256" key="5">
    <source>
        <dbReference type="ARBA" id="ARBA00023163"/>
    </source>
</evidence>
<protein>
    <submittedName>
        <fullName evidence="9">Uncharacterized protein</fullName>
    </submittedName>
</protein>
<accession>A0A8K0ED40</accession>
<feature type="domain" description="Myb-like" evidence="7">
    <location>
        <begin position="59"/>
        <end position="109"/>
    </location>
</feature>
<evidence type="ECO:0000256" key="2">
    <source>
        <dbReference type="ARBA" id="ARBA00022737"/>
    </source>
</evidence>
<dbReference type="SMART" id="SM00717">
    <property type="entry name" value="SANT"/>
    <property type="match status" value="2"/>
</dbReference>
<dbReference type="InterPro" id="IPR017930">
    <property type="entry name" value="Myb_dom"/>
</dbReference>
<feature type="domain" description="HTH myb-type" evidence="8">
    <location>
        <begin position="59"/>
        <end position="113"/>
    </location>
</feature>
<evidence type="ECO:0000259" key="8">
    <source>
        <dbReference type="PROSITE" id="PS51294"/>
    </source>
</evidence>
<dbReference type="AlphaFoldDB" id="A0A8K0ED40"/>
<comment type="subcellular location">
    <subcellularLocation>
        <location evidence="1">Nucleus</location>
    </subcellularLocation>
</comment>
<dbReference type="EMBL" id="VOIH02000007">
    <property type="protein sequence ID" value="KAF3441802.1"/>
    <property type="molecule type" value="Genomic_DNA"/>
</dbReference>
<dbReference type="PANTHER" id="PTHR45675:SF8">
    <property type="entry name" value="TRANSCRIPTION FACTOR MYB27"/>
    <property type="match status" value="1"/>
</dbReference>
<dbReference type="InterPro" id="IPR009057">
    <property type="entry name" value="Homeodomain-like_sf"/>
</dbReference>
<feature type="domain" description="HTH myb-type" evidence="8">
    <location>
        <begin position="6"/>
        <end position="58"/>
    </location>
</feature>
<keyword evidence="4" id="KW-0238">DNA-binding</keyword>
<gene>
    <name evidence="9" type="ORF">FNV43_RR15717</name>
</gene>
<evidence type="ECO:0000256" key="1">
    <source>
        <dbReference type="ARBA" id="ARBA00004123"/>
    </source>
</evidence>